<organism evidence="2 3">
    <name type="scientific">Qipengyuania algicida</name>
    <dbReference type="NCBI Taxonomy" id="1836209"/>
    <lineage>
        <taxon>Bacteria</taxon>
        <taxon>Pseudomonadati</taxon>
        <taxon>Pseudomonadota</taxon>
        <taxon>Alphaproteobacteria</taxon>
        <taxon>Sphingomonadales</taxon>
        <taxon>Erythrobacteraceae</taxon>
        <taxon>Qipengyuania</taxon>
    </lineage>
</organism>
<protein>
    <submittedName>
        <fullName evidence="2">Uncharacterized protein</fullName>
    </submittedName>
</protein>
<dbReference type="AlphaFoldDB" id="A0A845ANL9"/>
<gene>
    <name evidence="2" type="ORF">GRI58_14905</name>
</gene>
<accession>A0A845ANL9</accession>
<proteinExistence type="predicted"/>
<evidence type="ECO:0000313" key="2">
    <source>
        <dbReference type="EMBL" id="MXP30096.1"/>
    </source>
</evidence>
<dbReference type="EMBL" id="WTYA01000016">
    <property type="protein sequence ID" value="MXP30096.1"/>
    <property type="molecule type" value="Genomic_DNA"/>
</dbReference>
<keyword evidence="3" id="KW-1185">Reference proteome</keyword>
<reference evidence="2 3" key="1">
    <citation type="submission" date="2019-12" db="EMBL/GenBank/DDBJ databases">
        <title>Genomic-based taxomic classification of the family Erythrobacteraceae.</title>
        <authorList>
            <person name="Xu L."/>
        </authorList>
    </citation>
    <scope>NUCLEOTIDE SEQUENCE [LARGE SCALE GENOMIC DNA]</scope>
    <source>
        <strain evidence="2 3">KEMB 9005-328</strain>
    </source>
</reference>
<sequence length="91" mass="9831">MTENDPEDSGAPSGDAESAEREIARAAGDHRRMAIDNDTGIARPSYDQYAVNDPDSIDKLAQERAREAEISAREQDVREKDSGQEGGPEAA</sequence>
<feature type="compositionally biased region" description="Basic and acidic residues" evidence="1">
    <location>
        <begin position="56"/>
        <end position="83"/>
    </location>
</feature>
<feature type="region of interest" description="Disordered" evidence="1">
    <location>
        <begin position="1"/>
        <end position="91"/>
    </location>
</feature>
<evidence type="ECO:0000256" key="1">
    <source>
        <dbReference type="SAM" id="MobiDB-lite"/>
    </source>
</evidence>
<dbReference type="RefSeq" id="WP_160754395.1">
    <property type="nucleotide sequence ID" value="NZ_WTYA01000016.1"/>
</dbReference>
<evidence type="ECO:0000313" key="3">
    <source>
        <dbReference type="Proteomes" id="UP000439780"/>
    </source>
</evidence>
<comment type="caution">
    <text evidence="2">The sequence shown here is derived from an EMBL/GenBank/DDBJ whole genome shotgun (WGS) entry which is preliminary data.</text>
</comment>
<feature type="compositionally biased region" description="Basic and acidic residues" evidence="1">
    <location>
        <begin position="18"/>
        <end position="35"/>
    </location>
</feature>
<name>A0A845ANL9_9SPHN</name>
<dbReference type="Proteomes" id="UP000439780">
    <property type="component" value="Unassembled WGS sequence"/>
</dbReference>